<organism evidence="1 2">
    <name type="scientific">Euroglyphus maynei</name>
    <name type="common">Mayne's house dust mite</name>
    <dbReference type="NCBI Taxonomy" id="6958"/>
    <lineage>
        <taxon>Eukaryota</taxon>
        <taxon>Metazoa</taxon>
        <taxon>Ecdysozoa</taxon>
        <taxon>Arthropoda</taxon>
        <taxon>Chelicerata</taxon>
        <taxon>Arachnida</taxon>
        <taxon>Acari</taxon>
        <taxon>Acariformes</taxon>
        <taxon>Sarcoptiformes</taxon>
        <taxon>Astigmata</taxon>
        <taxon>Psoroptidia</taxon>
        <taxon>Analgoidea</taxon>
        <taxon>Pyroglyphidae</taxon>
        <taxon>Pyroglyphinae</taxon>
        <taxon>Euroglyphus</taxon>
    </lineage>
</organism>
<dbReference type="GO" id="GO:0000439">
    <property type="term" value="C:transcription factor TFIIH core complex"/>
    <property type="evidence" value="ECO:0007669"/>
    <property type="project" value="InterPro"/>
</dbReference>
<dbReference type="GO" id="GO:0006289">
    <property type="term" value="P:nucleotide-excision repair"/>
    <property type="evidence" value="ECO:0007669"/>
    <property type="project" value="InterPro"/>
</dbReference>
<gene>
    <name evidence="1" type="ORF">BLA29_014788</name>
</gene>
<dbReference type="EMBL" id="MUJZ01034977">
    <property type="protein sequence ID" value="OTF76962.1"/>
    <property type="molecule type" value="Genomic_DNA"/>
</dbReference>
<dbReference type="PANTHER" id="PTHR12856">
    <property type="entry name" value="TRANSCRIPTION INITIATION FACTOR IIH-RELATED"/>
    <property type="match status" value="1"/>
</dbReference>
<dbReference type="AlphaFoldDB" id="A0A1Y3B7Z3"/>
<comment type="caution">
    <text evidence="1">The sequence shown here is derived from an EMBL/GenBank/DDBJ whole genome shotgun (WGS) entry which is preliminary data.</text>
</comment>
<accession>A0A1Y3B7Z3</accession>
<proteinExistence type="predicted"/>
<dbReference type="GO" id="GO:0006351">
    <property type="term" value="P:DNA-templated transcription"/>
    <property type="evidence" value="ECO:0007669"/>
    <property type="project" value="InterPro"/>
</dbReference>
<name>A0A1Y3B7Z3_EURMA</name>
<sequence length="83" mass="10310">MALNELLYHFWQCVPFSNQTHEKKFIEMKETLDRFHCNKLQPFHDRVSREFHHDLTSHLFNKLESALARYNNWYRKKQLQCKN</sequence>
<protein>
    <submittedName>
        <fullName evidence="1">Uncharacterized protein</fullName>
    </submittedName>
</protein>
<dbReference type="Proteomes" id="UP000194236">
    <property type="component" value="Unassembled WGS sequence"/>
</dbReference>
<reference evidence="1 2" key="1">
    <citation type="submission" date="2017-03" db="EMBL/GenBank/DDBJ databases">
        <title>Genome Survey of Euroglyphus maynei.</title>
        <authorList>
            <person name="Arlian L.G."/>
            <person name="Morgan M.S."/>
            <person name="Rider S.D."/>
        </authorList>
    </citation>
    <scope>NUCLEOTIDE SEQUENCE [LARGE SCALE GENOMIC DNA]</scope>
    <source>
        <strain evidence="1">Arlian Lab</strain>
        <tissue evidence="1">Whole body</tissue>
    </source>
</reference>
<keyword evidence="2" id="KW-1185">Reference proteome</keyword>
<evidence type="ECO:0000313" key="1">
    <source>
        <dbReference type="EMBL" id="OTF76962.1"/>
    </source>
</evidence>
<evidence type="ECO:0000313" key="2">
    <source>
        <dbReference type="Proteomes" id="UP000194236"/>
    </source>
</evidence>
<dbReference type="InterPro" id="IPR027079">
    <property type="entry name" value="Tfb1/GTF2H1"/>
</dbReference>